<accession>A0ABY4LXH7</accession>
<reference evidence="1 2" key="1">
    <citation type="submission" date="2022-04" db="EMBL/GenBank/DDBJ databases">
        <authorList>
            <person name="Ra J.-S."/>
            <person name="Kim S.-B."/>
        </authorList>
    </citation>
    <scope>NUCLEOTIDE SEQUENCE [LARGE SCALE GENOMIC DNA]</scope>
    <source>
        <strain evidence="1 2">MMS21-Er5</strain>
    </source>
</reference>
<name>A0ABY4LXH7_9FLAO</name>
<organism evidence="1 2">
    <name type="scientific">Flavobacterium humidisoli</name>
    <dbReference type="NCBI Taxonomy" id="2937442"/>
    <lineage>
        <taxon>Bacteria</taxon>
        <taxon>Pseudomonadati</taxon>
        <taxon>Bacteroidota</taxon>
        <taxon>Flavobacteriia</taxon>
        <taxon>Flavobacteriales</taxon>
        <taxon>Flavobacteriaceae</taxon>
        <taxon>Flavobacterium</taxon>
    </lineage>
</organism>
<evidence type="ECO:0000313" key="2">
    <source>
        <dbReference type="Proteomes" id="UP000829998"/>
    </source>
</evidence>
<evidence type="ECO:0000313" key="1">
    <source>
        <dbReference type="EMBL" id="UPZ17787.1"/>
    </source>
</evidence>
<protein>
    <recommendedName>
        <fullName evidence="3">SH3 domain-containing protein</fullName>
    </recommendedName>
</protein>
<dbReference type="PROSITE" id="PS51257">
    <property type="entry name" value="PROKAR_LIPOPROTEIN"/>
    <property type="match status" value="1"/>
</dbReference>
<dbReference type="Proteomes" id="UP000829998">
    <property type="component" value="Chromosome"/>
</dbReference>
<gene>
    <name evidence="1" type="ORF">M0M44_10655</name>
</gene>
<sequence>MKKIILLMIVLFLSCKKKETVAENKISNKLEKGEYLSSYSKKESSVLQQKTDTLNLFYFGNQLNRVEVKVFNESFGGDTPSGYLRYGYHIDKNNFLDATVTITDTLEVNNASDYPRKYEEYYNFYRNTYTFSYLSPDGKKLENYFKTTEDPSRGYFSSLLSLDIVLSKINFPSEKAPKPLYEINKNKEDLYAGQDSLKVYEISNTNKFKVISSSVPFNYLRDIKVKKEGSSIKYFAKVSLKKEGLKYIDLKEIERIQVTNPYLDEERYVTSSNGLELYDNSQESDSFGKKEFLIVKIPKGERVEMKGESDDYFYIDGKKGSLVNVIYQDKEGETKEGIAFSGYLSINKP</sequence>
<dbReference type="EMBL" id="CP096829">
    <property type="protein sequence ID" value="UPZ17787.1"/>
    <property type="molecule type" value="Genomic_DNA"/>
</dbReference>
<dbReference type="RefSeq" id="WP_248729725.1">
    <property type="nucleotide sequence ID" value="NZ_CP096829.1"/>
</dbReference>
<keyword evidence="2" id="KW-1185">Reference proteome</keyword>
<evidence type="ECO:0008006" key="3">
    <source>
        <dbReference type="Google" id="ProtNLM"/>
    </source>
</evidence>
<proteinExistence type="predicted"/>